<feature type="binding site" evidence="4">
    <location>
        <position position="766"/>
    </location>
    <ligand>
        <name>ATP</name>
        <dbReference type="ChEBI" id="CHEBI:30616"/>
    </ligand>
</feature>
<reference evidence="9 10" key="1">
    <citation type="submission" date="2012-10" db="EMBL/GenBank/DDBJ databases">
        <authorList>
            <person name="Zafar N."/>
            <person name="Inman J."/>
            <person name="Hall N."/>
            <person name="Lorenzi H."/>
            <person name="Caler E."/>
        </authorList>
    </citation>
    <scope>NUCLEOTIDE SEQUENCE [LARGE SCALE GENOMIC DNA]</scope>
    <source>
        <strain evidence="9 10">IP1</strain>
    </source>
</reference>
<protein>
    <submittedName>
        <fullName evidence="9">Serine-threonine protein kinase, putative</fullName>
        <ecNumber evidence="9">2.7.10.2</ecNumber>
    </submittedName>
</protein>
<dbReference type="Gene3D" id="1.10.510.10">
    <property type="entry name" value="Transferase(Phosphotransferase) domain 1"/>
    <property type="match status" value="1"/>
</dbReference>
<feature type="signal peptide" evidence="7">
    <location>
        <begin position="1"/>
        <end position="21"/>
    </location>
</feature>
<dbReference type="EC" id="2.7.10.2" evidence="9"/>
<evidence type="ECO:0000256" key="3">
    <source>
        <dbReference type="ARBA" id="ARBA00022840"/>
    </source>
</evidence>
<dbReference type="PANTHER" id="PTHR45756">
    <property type="entry name" value="PALMITOYLTRANSFERASE"/>
    <property type="match status" value="1"/>
</dbReference>
<dbReference type="InterPro" id="IPR011009">
    <property type="entry name" value="Kinase-like_dom_sf"/>
</dbReference>
<dbReference type="CDD" id="cd13999">
    <property type="entry name" value="STKc_MAP3K-like"/>
    <property type="match status" value="1"/>
</dbReference>
<evidence type="ECO:0000256" key="4">
    <source>
        <dbReference type="PROSITE-ProRule" id="PRU10141"/>
    </source>
</evidence>
<keyword evidence="3 4" id="KW-0067">ATP-binding</keyword>
<dbReference type="InterPro" id="IPR008271">
    <property type="entry name" value="Ser/Thr_kinase_AS"/>
</dbReference>
<keyword evidence="10" id="KW-1185">Reference proteome</keyword>
<dbReference type="InterPro" id="IPR001245">
    <property type="entry name" value="Ser-Thr/Tyr_kinase_cat_dom"/>
</dbReference>
<evidence type="ECO:0000256" key="2">
    <source>
        <dbReference type="ARBA" id="ARBA00022741"/>
    </source>
</evidence>
<dbReference type="RefSeq" id="XP_004259529.1">
    <property type="nucleotide sequence ID" value="XM_004259481.1"/>
</dbReference>
<keyword evidence="9" id="KW-0808">Transferase</keyword>
<dbReference type="SUPFAM" id="SSF57184">
    <property type="entry name" value="Growth factor receptor domain"/>
    <property type="match status" value="4"/>
</dbReference>
<dbReference type="AlphaFoldDB" id="A0A0A1UC91"/>
<evidence type="ECO:0000313" key="9">
    <source>
        <dbReference type="EMBL" id="ELP92758.1"/>
    </source>
</evidence>
<dbReference type="SUPFAM" id="SSF56112">
    <property type="entry name" value="Protein kinase-like (PK-like)"/>
    <property type="match status" value="1"/>
</dbReference>
<dbReference type="SMART" id="SM00261">
    <property type="entry name" value="FU"/>
    <property type="match status" value="6"/>
</dbReference>
<dbReference type="Gene3D" id="2.10.220.10">
    <property type="entry name" value="Hormone Receptor, Insulin-like Growth Factor Receptor 1, Chain A, domain 2"/>
    <property type="match status" value="1"/>
</dbReference>
<dbReference type="InterPro" id="IPR000742">
    <property type="entry name" value="EGF"/>
</dbReference>
<gene>
    <name evidence="9" type="ORF">EIN_371700</name>
</gene>
<dbReference type="GO" id="GO:0004674">
    <property type="term" value="F:protein serine/threonine kinase activity"/>
    <property type="evidence" value="ECO:0007669"/>
    <property type="project" value="UniProtKB-KW"/>
</dbReference>
<evidence type="ECO:0000256" key="6">
    <source>
        <dbReference type="SAM" id="Phobius"/>
    </source>
</evidence>
<keyword evidence="2 4" id="KW-0547">Nucleotide-binding</keyword>
<feature type="compositionally biased region" description="Polar residues" evidence="5">
    <location>
        <begin position="1056"/>
        <end position="1065"/>
    </location>
</feature>
<dbReference type="InterPro" id="IPR006212">
    <property type="entry name" value="Furin_repeat"/>
</dbReference>
<feature type="region of interest" description="Disordered" evidence="5">
    <location>
        <begin position="1023"/>
        <end position="1083"/>
    </location>
</feature>
<feature type="chain" id="PRO_5001980796" evidence="7">
    <location>
        <begin position="22"/>
        <end position="1083"/>
    </location>
</feature>
<sequence length="1083" mass="121161">MLVCVVLTSLFFVFLISPSRGLEGCKTMFSENRCIECEDNYTLYVSPNPISGGVPYILCRENGIITNCKEKTSSICIECDQGYYLKDNYCNECNENCLSCNDQVCYTCKEGTFLTLDQKGCTNCLGENASQCGFCSDGSYFDTTLKICKSCSANCDLCTDSTNCFQCKNNYYLVNTSNCVAIENCLSDYTKSDHCEKCKEGYRLQAGGCVECTLKNCSECYIDPENNERCFRCQTDFVPSNGYCKSLSDVNCLVGSVVYGCQRCSNGYYLNNVLECVSCDVSCGTCINQATNCLTCSEDYYFKNGGSVDNVQCVLVNKETCKKHDQSGCKECNNDLTTVGYYVPPDGQECEKCAENCTLCEGAFDHCTACSENYILKSVGSFYSCVLKDESCVKASMGYCIQCSESYFIGQNMGCIRCEECCGSCEASDSCLTCAPEYYKGSNGSFCSPYSLINMTCTPTVTGCAGNCLLGYYAENSTQINCTACPPELGCAKCGYNENKKEPECLLCDDNEHYIKNGKCVECKTLENCIKCNMKSGCEVCADGFKTDNESKCVKNNLGVIVGVVVTVVVLIVIILIIFIILISWKMIHKNSATKNIKPFKVTSELELSLLAADNKNFPLKTKTWELNFGLNRAKALVDKEYTESIEIANTTKKSYFFEILATPSHRYNLEMNPPRYSLHPGEAITIEFKIKMLCTSCVTDDIGIIAMDIDDQNKETAKMSLIIESDLSLKLDHTDLAPQLPAIGEGAFGMVFRGTYRGRDVAIKKMKSRNMTQEQEKEFNHEVSMLTQLRHQCVVEFIGAVYTEGEISIVTEFAEFGSLSKMWNNHSASYSLKVKILDDLAVALQFLHQNQILHRDVKGENVLIYSLNPHSAVCGKLTDFGTCRNISDRNKMNKELTQGIGTPMYMSPECLQNEDYGYPIDVYAFSIVMYETYTEKGAYTDEKIFDQPWKIPQFVIEGNRLPRPTGMNDNYWELMTSCWNQVPDKRPSFTDILKTIEGWNEDIKYALLVEGIRVEKEIKKAADEATDDKNFESKKREKVEFDDNGDMKENEETTSEQLLDTSNQSKDEKKDNESGLSTDPVI</sequence>
<dbReference type="SMART" id="SM00181">
    <property type="entry name" value="EGF"/>
    <property type="match status" value="6"/>
</dbReference>
<feature type="compositionally biased region" description="Basic and acidic residues" evidence="5">
    <location>
        <begin position="1023"/>
        <end position="1052"/>
    </location>
</feature>
<feature type="transmembrane region" description="Helical" evidence="6">
    <location>
        <begin position="558"/>
        <end position="585"/>
    </location>
</feature>
<dbReference type="PROSITE" id="PS00108">
    <property type="entry name" value="PROTEIN_KINASE_ST"/>
    <property type="match status" value="1"/>
</dbReference>
<dbReference type="GeneID" id="14891767"/>
<dbReference type="SMART" id="SM00220">
    <property type="entry name" value="S_TKc"/>
    <property type="match status" value="1"/>
</dbReference>
<dbReference type="Proteomes" id="UP000014680">
    <property type="component" value="Unassembled WGS sequence"/>
</dbReference>
<evidence type="ECO:0000256" key="5">
    <source>
        <dbReference type="SAM" id="MobiDB-lite"/>
    </source>
</evidence>
<dbReference type="Pfam" id="PF07714">
    <property type="entry name" value="PK_Tyr_Ser-Thr"/>
    <property type="match status" value="1"/>
</dbReference>
<evidence type="ECO:0000256" key="1">
    <source>
        <dbReference type="ARBA" id="ARBA00022527"/>
    </source>
</evidence>
<keyword evidence="6" id="KW-0812">Transmembrane</keyword>
<evidence type="ECO:0000313" key="10">
    <source>
        <dbReference type="Proteomes" id="UP000014680"/>
    </source>
</evidence>
<dbReference type="EMBL" id="KB206332">
    <property type="protein sequence ID" value="ELP92758.1"/>
    <property type="molecule type" value="Genomic_DNA"/>
</dbReference>
<dbReference type="InterPro" id="IPR053215">
    <property type="entry name" value="TKL_Ser/Thr_kinase"/>
</dbReference>
<dbReference type="GO" id="GO:0004715">
    <property type="term" value="F:non-membrane spanning protein tyrosine kinase activity"/>
    <property type="evidence" value="ECO:0007669"/>
    <property type="project" value="UniProtKB-EC"/>
</dbReference>
<evidence type="ECO:0000256" key="7">
    <source>
        <dbReference type="SAM" id="SignalP"/>
    </source>
</evidence>
<keyword evidence="6" id="KW-0472">Membrane</keyword>
<dbReference type="PROSITE" id="PS00107">
    <property type="entry name" value="PROTEIN_KINASE_ATP"/>
    <property type="match status" value="1"/>
</dbReference>
<dbReference type="PRINTS" id="PR00109">
    <property type="entry name" value="TYRKINASE"/>
</dbReference>
<keyword evidence="7" id="KW-0732">Signal</keyword>
<name>A0A0A1UC91_ENTIV</name>
<dbReference type="Gene3D" id="3.30.200.20">
    <property type="entry name" value="Phosphorylase Kinase, domain 1"/>
    <property type="match status" value="1"/>
</dbReference>
<evidence type="ECO:0000259" key="8">
    <source>
        <dbReference type="PROSITE" id="PS50011"/>
    </source>
</evidence>
<dbReference type="OMA" id="INMTCTP"/>
<dbReference type="InterPro" id="IPR000719">
    <property type="entry name" value="Prot_kinase_dom"/>
</dbReference>
<accession>A0A0A1UC91</accession>
<keyword evidence="6" id="KW-1133">Transmembrane helix</keyword>
<dbReference type="PROSITE" id="PS50011">
    <property type="entry name" value="PROTEIN_KINASE_DOM"/>
    <property type="match status" value="1"/>
</dbReference>
<dbReference type="InterPro" id="IPR009030">
    <property type="entry name" value="Growth_fac_rcpt_cys_sf"/>
</dbReference>
<dbReference type="InterPro" id="IPR017441">
    <property type="entry name" value="Protein_kinase_ATP_BS"/>
</dbReference>
<keyword evidence="9" id="KW-0418">Kinase</keyword>
<feature type="domain" description="Protein kinase" evidence="8">
    <location>
        <begin position="738"/>
        <end position="1009"/>
    </location>
</feature>
<dbReference type="GO" id="GO:0005524">
    <property type="term" value="F:ATP binding"/>
    <property type="evidence" value="ECO:0007669"/>
    <property type="project" value="UniProtKB-UniRule"/>
</dbReference>
<dbReference type="KEGG" id="eiv:EIN_371700"/>
<keyword evidence="1" id="KW-0723">Serine/threonine-protein kinase</keyword>
<proteinExistence type="predicted"/>
<dbReference type="OrthoDB" id="122279at2759"/>
<organism evidence="9 10">
    <name type="scientific">Entamoeba invadens IP1</name>
    <dbReference type="NCBI Taxonomy" id="370355"/>
    <lineage>
        <taxon>Eukaryota</taxon>
        <taxon>Amoebozoa</taxon>
        <taxon>Evosea</taxon>
        <taxon>Archamoebae</taxon>
        <taxon>Mastigamoebida</taxon>
        <taxon>Entamoebidae</taxon>
        <taxon>Entamoeba</taxon>
    </lineage>
</organism>
<dbReference type="VEuPathDB" id="AmoebaDB:EIN_371700"/>
<dbReference type="PANTHER" id="PTHR45756:SF1">
    <property type="entry name" value="PROTEIN KINASE DOMAIN CONTAINING PROTEIN"/>
    <property type="match status" value="1"/>
</dbReference>